<feature type="domain" description="Kinesin motor" evidence="10">
    <location>
        <begin position="84"/>
        <end position="421"/>
    </location>
</feature>
<dbReference type="GO" id="GO:0008017">
    <property type="term" value="F:microtubule binding"/>
    <property type="evidence" value="ECO:0007669"/>
    <property type="project" value="InterPro"/>
</dbReference>
<evidence type="ECO:0000256" key="3">
    <source>
        <dbReference type="ARBA" id="ARBA00022840"/>
    </source>
</evidence>
<comment type="caution">
    <text evidence="11">The sequence shown here is derived from an EMBL/GenBank/DDBJ whole genome shotgun (WGS) entry which is preliminary data.</text>
</comment>
<feature type="region of interest" description="Disordered" evidence="9">
    <location>
        <begin position="488"/>
        <end position="587"/>
    </location>
</feature>
<feature type="compositionally biased region" description="Low complexity" evidence="9">
    <location>
        <begin position="510"/>
        <end position="521"/>
    </location>
</feature>
<dbReference type="GO" id="GO:0007018">
    <property type="term" value="P:microtubule-based movement"/>
    <property type="evidence" value="ECO:0007669"/>
    <property type="project" value="InterPro"/>
</dbReference>
<dbReference type="InterPro" id="IPR036961">
    <property type="entry name" value="Kinesin_motor_dom_sf"/>
</dbReference>
<dbReference type="GO" id="GO:0005874">
    <property type="term" value="C:microtubule"/>
    <property type="evidence" value="ECO:0007669"/>
    <property type="project" value="UniProtKB-KW"/>
</dbReference>
<feature type="region of interest" description="Disordered" evidence="9">
    <location>
        <begin position="883"/>
        <end position="903"/>
    </location>
</feature>
<keyword evidence="5 7" id="KW-0505">Motor protein</keyword>
<dbReference type="GO" id="GO:0005524">
    <property type="term" value="F:ATP binding"/>
    <property type="evidence" value="ECO:0007669"/>
    <property type="project" value="UniProtKB-UniRule"/>
</dbReference>
<dbReference type="PROSITE" id="PS50067">
    <property type="entry name" value="KINESIN_MOTOR_2"/>
    <property type="match status" value="1"/>
</dbReference>
<feature type="coiled-coil region" evidence="8">
    <location>
        <begin position="428"/>
        <end position="455"/>
    </location>
</feature>
<dbReference type="EMBL" id="SWLB01000023">
    <property type="protein sequence ID" value="KAF3323707.1"/>
    <property type="molecule type" value="Genomic_DNA"/>
</dbReference>
<feature type="coiled-coil region" evidence="8">
    <location>
        <begin position="1044"/>
        <end position="1089"/>
    </location>
</feature>
<protein>
    <submittedName>
        <fullName evidence="11">Kinesin-like protein KIN12B</fullName>
    </submittedName>
</protein>
<sequence>MKALFNSKTLTPNSQKNKPPKVPKENLDPNSTPSDSSPYRSPGFSKLFSGRCRSPLPPRPPLKRKLSSETLEAASSISTASDSGVQVIVRIRPPSKDEEEEGSVVQKLSGNSVSISDHTFTFDSVADTGCSQQEDVFHLVGLPLVENCLAGFNSSIFAYGQTGSGKTYTMWGPAAALSDENLLNCERGLTPRVFELLFSRINEEQIKHSNKELTYNCTCSFLEIYNEQITDLLDPTQRNLQIREDVGTGVYVESLTEEFAYTLKDVTQLLMKGLTNRRTGATSVNLESSRSHCVFTCVIRSQFKNVEDGLNAARISRINLVDLAGSERQKLTKAAGDRLKEAGNINKSLSQLGNLINILGEVSQSGKQRHVPYRDSKLTFLLQESLGGNAKLAMICAVSPSARCKSETLSTLRFAQRAKAIKNKAVVNETTQDDVNVLREQVRLLRDELVRIKSNKGATIADGYSTAVDARRTLNLLRMSLTCTTAMPSIKDDSDEEMEIDENDVEKPSKTSQESLDSSSSGEPTGTVLSSGSMERKSSSLKSASHKKLSIVPEISNSSLSESQIRKSPRTSSTISPSHRAIEESTEAATSALDIRLLPNRKAESLAASINRGLQVFDNGPKKNNNALRRASFSFFVRPISPEPPSAMESVPVPASLQVKPVCQVDAGTQTTPEELEEVMNDDSSVSASGDDILATDQDPSLDLAPADAPLPTEKSKMQKVPKAVKKLLAGSIRREMELEALNARQAAEIQQLNRLVLHYKHERECNAVIAQTREDKISRLETLMDGIIPVEEFMEEEFLALQNEHKHLRSVYDNHPEILRINIELKRAQEELDKYHNFYELGEREVLMEEIQDLKTQLNYYLTCPSASFRFRNPVPLPIGPLSTIPEQEEQENDTKRESWSESEGKWITLTKELEMELDSNRNKAEQLRVELDSERRCTEELKEALQMAVQGHARILEQYADLQEKHMSLLAKNRKISDGIEDVKKAAAKAGVSRPESKFINSLAAEISVLRVEREKERRYWRDENRGLQAQLRDMAEAVQAAGEVVVRLKEAEETAKRAQKRVRVAEQETEKVYQEMENLKKNYDKQIVVLDQSLGESPLPKDALENTPEKEETHSNVAAKYDVIDSLSDQRWREEFEHFGIDGSGEVSKGTDPNSWFLGYDQCNI</sequence>
<evidence type="ECO:0000256" key="8">
    <source>
        <dbReference type="SAM" id="Coils"/>
    </source>
</evidence>
<dbReference type="PANTHER" id="PTHR37739:SF16">
    <property type="entry name" value="KINESIN-LIKE PROTEIN"/>
    <property type="match status" value="1"/>
</dbReference>
<dbReference type="PANTHER" id="PTHR37739">
    <property type="entry name" value="KINESIN-LIKE PROTEIN KIN-12D"/>
    <property type="match status" value="1"/>
</dbReference>
<evidence type="ECO:0000256" key="9">
    <source>
        <dbReference type="SAM" id="MobiDB-lite"/>
    </source>
</evidence>
<evidence type="ECO:0000256" key="7">
    <source>
        <dbReference type="PROSITE-ProRule" id="PRU00283"/>
    </source>
</evidence>
<feature type="compositionally biased region" description="Polar residues" evidence="9">
    <location>
        <begin position="1"/>
        <end position="17"/>
    </location>
</feature>
<keyword evidence="4 8" id="KW-0175">Coiled coil</keyword>
<evidence type="ECO:0000259" key="10">
    <source>
        <dbReference type="PROSITE" id="PS50067"/>
    </source>
</evidence>
<feature type="compositionally biased region" description="Acidic residues" evidence="9">
    <location>
        <begin position="493"/>
        <end position="504"/>
    </location>
</feature>
<keyword evidence="1" id="KW-0493">Microtubule</keyword>
<comment type="similarity">
    <text evidence="6">Belongs to the TRAFAC class myosin-kinesin ATPase superfamily. Kinesin family. KIN-12 subfamily.</text>
</comment>
<dbReference type="GO" id="GO:0009524">
    <property type="term" value="C:phragmoplast"/>
    <property type="evidence" value="ECO:0007669"/>
    <property type="project" value="UniProtKB-ARBA"/>
</dbReference>
<dbReference type="AlphaFoldDB" id="A0A833QKC0"/>
<proteinExistence type="inferred from homology"/>
<evidence type="ECO:0000256" key="2">
    <source>
        <dbReference type="ARBA" id="ARBA00022741"/>
    </source>
</evidence>
<feature type="region of interest" description="Disordered" evidence="9">
    <location>
        <begin position="680"/>
        <end position="718"/>
    </location>
</feature>
<feature type="compositionally biased region" description="Polar residues" evidence="9">
    <location>
        <begin position="69"/>
        <end position="78"/>
    </location>
</feature>
<keyword evidence="3 7" id="KW-0067">ATP-binding</keyword>
<dbReference type="InterPro" id="IPR027417">
    <property type="entry name" value="P-loop_NTPase"/>
</dbReference>
<dbReference type="PRINTS" id="PR00380">
    <property type="entry name" value="KINESINHEAVY"/>
</dbReference>
<evidence type="ECO:0000313" key="11">
    <source>
        <dbReference type="EMBL" id="KAF3323707.1"/>
    </source>
</evidence>
<feature type="coiled-coil region" evidence="8">
    <location>
        <begin position="912"/>
        <end position="946"/>
    </location>
</feature>
<evidence type="ECO:0000256" key="6">
    <source>
        <dbReference type="ARBA" id="ARBA00034488"/>
    </source>
</evidence>
<name>A0A833QKC0_9POAL</name>
<dbReference type="FunFam" id="3.40.850.10:FF:000052">
    <property type="entry name" value="Kinesin-like protein KIN-12F"/>
    <property type="match status" value="1"/>
</dbReference>
<reference evidence="11" key="1">
    <citation type="submission" date="2020-01" db="EMBL/GenBank/DDBJ databases">
        <title>Genome sequence of Kobresia littledalei, the first chromosome-level genome in the family Cyperaceae.</title>
        <authorList>
            <person name="Qu G."/>
        </authorList>
    </citation>
    <scope>NUCLEOTIDE SEQUENCE</scope>
    <source>
        <strain evidence="11">C.B.Clarke</strain>
        <tissue evidence="11">Leaf</tissue>
    </source>
</reference>
<accession>A0A833QKC0</accession>
<evidence type="ECO:0000256" key="5">
    <source>
        <dbReference type="ARBA" id="ARBA00023175"/>
    </source>
</evidence>
<dbReference type="SUPFAM" id="SSF52540">
    <property type="entry name" value="P-loop containing nucleoside triphosphate hydrolases"/>
    <property type="match status" value="1"/>
</dbReference>
<gene>
    <name evidence="11" type="ORF">FCM35_KLT12438</name>
</gene>
<evidence type="ECO:0000256" key="1">
    <source>
        <dbReference type="ARBA" id="ARBA00022701"/>
    </source>
</evidence>
<organism evidence="11 12">
    <name type="scientific">Carex littledalei</name>
    <dbReference type="NCBI Taxonomy" id="544730"/>
    <lineage>
        <taxon>Eukaryota</taxon>
        <taxon>Viridiplantae</taxon>
        <taxon>Streptophyta</taxon>
        <taxon>Embryophyta</taxon>
        <taxon>Tracheophyta</taxon>
        <taxon>Spermatophyta</taxon>
        <taxon>Magnoliopsida</taxon>
        <taxon>Liliopsida</taxon>
        <taxon>Poales</taxon>
        <taxon>Cyperaceae</taxon>
        <taxon>Cyperoideae</taxon>
        <taxon>Cariceae</taxon>
        <taxon>Carex</taxon>
        <taxon>Carex subgen. Euthyceras</taxon>
    </lineage>
</organism>
<feature type="compositionally biased region" description="Basic and acidic residues" evidence="9">
    <location>
        <begin position="894"/>
        <end position="903"/>
    </location>
</feature>
<evidence type="ECO:0000313" key="12">
    <source>
        <dbReference type="Proteomes" id="UP000623129"/>
    </source>
</evidence>
<feature type="binding site" evidence="7">
    <location>
        <begin position="160"/>
        <end position="167"/>
    </location>
    <ligand>
        <name>ATP</name>
        <dbReference type="ChEBI" id="CHEBI:30616"/>
    </ligand>
</feature>
<dbReference type="Pfam" id="PF00225">
    <property type="entry name" value="Kinesin"/>
    <property type="match status" value="1"/>
</dbReference>
<feature type="region of interest" description="Disordered" evidence="9">
    <location>
        <begin position="1"/>
        <end position="78"/>
    </location>
</feature>
<dbReference type="InterPro" id="IPR001752">
    <property type="entry name" value="Kinesin_motor_dom"/>
</dbReference>
<dbReference type="InterPro" id="IPR019821">
    <property type="entry name" value="Kinesin_motor_CS"/>
</dbReference>
<dbReference type="InterPro" id="IPR044986">
    <property type="entry name" value="KIF15/KIN-12"/>
</dbReference>
<dbReference type="GO" id="GO:0003777">
    <property type="term" value="F:microtubule motor activity"/>
    <property type="evidence" value="ECO:0007669"/>
    <property type="project" value="InterPro"/>
</dbReference>
<dbReference type="PROSITE" id="PS00411">
    <property type="entry name" value="KINESIN_MOTOR_1"/>
    <property type="match status" value="1"/>
</dbReference>
<feature type="compositionally biased region" description="Polar residues" evidence="9">
    <location>
        <begin position="28"/>
        <end position="39"/>
    </location>
</feature>
<keyword evidence="2 7" id="KW-0547">Nucleotide-binding</keyword>
<dbReference type="Proteomes" id="UP000623129">
    <property type="component" value="Unassembled WGS sequence"/>
</dbReference>
<dbReference type="OrthoDB" id="3176171at2759"/>
<keyword evidence="12" id="KW-1185">Reference proteome</keyword>
<dbReference type="Gene3D" id="3.40.850.10">
    <property type="entry name" value="Kinesin motor domain"/>
    <property type="match status" value="1"/>
</dbReference>
<evidence type="ECO:0000256" key="4">
    <source>
        <dbReference type="ARBA" id="ARBA00023054"/>
    </source>
</evidence>
<dbReference type="SMART" id="SM00129">
    <property type="entry name" value="KISc"/>
    <property type="match status" value="1"/>
</dbReference>